<gene>
    <name evidence="5" type="ORF">GCM10010917_06860</name>
</gene>
<dbReference type="Proteomes" id="UP000609323">
    <property type="component" value="Unassembled WGS sequence"/>
</dbReference>
<evidence type="ECO:0000256" key="3">
    <source>
        <dbReference type="ARBA" id="ARBA00023163"/>
    </source>
</evidence>
<dbReference type="EMBL" id="BMHF01000001">
    <property type="protein sequence ID" value="GGA24617.1"/>
    <property type="molecule type" value="Genomic_DNA"/>
</dbReference>
<dbReference type="SUPFAM" id="SSF46785">
    <property type="entry name" value="Winged helix' DNA-binding domain"/>
    <property type="match status" value="1"/>
</dbReference>
<dbReference type="PANTHER" id="PTHR33204:SF29">
    <property type="entry name" value="TRANSCRIPTIONAL REGULATOR"/>
    <property type="match status" value="1"/>
</dbReference>
<dbReference type="PROSITE" id="PS51118">
    <property type="entry name" value="HTH_HXLR"/>
    <property type="match status" value="1"/>
</dbReference>
<dbReference type="RefSeq" id="WP_229752496.1">
    <property type="nucleotide sequence ID" value="NZ_BMHF01000001.1"/>
</dbReference>
<protein>
    <submittedName>
        <fullName evidence="5">Transcriptional regulator</fullName>
    </submittedName>
</protein>
<evidence type="ECO:0000313" key="5">
    <source>
        <dbReference type="EMBL" id="GGA24617.1"/>
    </source>
</evidence>
<dbReference type="Gene3D" id="1.10.10.10">
    <property type="entry name" value="Winged helix-like DNA-binding domain superfamily/Winged helix DNA-binding domain"/>
    <property type="match status" value="1"/>
</dbReference>
<keyword evidence="2" id="KW-0238">DNA-binding</keyword>
<proteinExistence type="predicted"/>
<organism evidence="5 6">
    <name type="scientific">Paenibacillus physcomitrellae</name>
    <dbReference type="NCBI Taxonomy" id="1619311"/>
    <lineage>
        <taxon>Bacteria</taxon>
        <taxon>Bacillati</taxon>
        <taxon>Bacillota</taxon>
        <taxon>Bacilli</taxon>
        <taxon>Bacillales</taxon>
        <taxon>Paenibacillaceae</taxon>
        <taxon>Paenibacillus</taxon>
    </lineage>
</organism>
<sequence>MDHDMHDMDSCRIEQALEVVVGRWKVSILFLLFLGTKRFSELQKAIPQITKKVLTTQLRELEEHDIIQRVVYPEVPPKVEYSITEYGKSLAPVLEVINEWGNKHVEYMKSREPREEKAIQGS</sequence>
<dbReference type="InterPro" id="IPR002577">
    <property type="entry name" value="HTH_HxlR"/>
</dbReference>
<keyword evidence="6" id="KW-1185">Reference proteome</keyword>
<name>A0ABQ1FQT6_9BACL</name>
<keyword evidence="3" id="KW-0804">Transcription</keyword>
<evidence type="ECO:0000256" key="2">
    <source>
        <dbReference type="ARBA" id="ARBA00023125"/>
    </source>
</evidence>
<dbReference type="InterPro" id="IPR036390">
    <property type="entry name" value="WH_DNA-bd_sf"/>
</dbReference>
<accession>A0ABQ1FQT6</accession>
<dbReference type="Pfam" id="PF01638">
    <property type="entry name" value="HxlR"/>
    <property type="match status" value="1"/>
</dbReference>
<comment type="caution">
    <text evidence="5">The sequence shown here is derived from an EMBL/GenBank/DDBJ whole genome shotgun (WGS) entry which is preliminary data.</text>
</comment>
<evidence type="ECO:0000313" key="6">
    <source>
        <dbReference type="Proteomes" id="UP000609323"/>
    </source>
</evidence>
<feature type="domain" description="HTH hxlR-type" evidence="4">
    <location>
        <begin position="11"/>
        <end position="109"/>
    </location>
</feature>
<keyword evidence="1" id="KW-0805">Transcription regulation</keyword>
<dbReference type="InterPro" id="IPR036388">
    <property type="entry name" value="WH-like_DNA-bd_sf"/>
</dbReference>
<dbReference type="PANTHER" id="PTHR33204">
    <property type="entry name" value="TRANSCRIPTIONAL REGULATOR, MARR FAMILY"/>
    <property type="match status" value="1"/>
</dbReference>
<evidence type="ECO:0000256" key="1">
    <source>
        <dbReference type="ARBA" id="ARBA00023015"/>
    </source>
</evidence>
<evidence type="ECO:0000259" key="4">
    <source>
        <dbReference type="PROSITE" id="PS51118"/>
    </source>
</evidence>
<reference evidence="6" key="1">
    <citation type="journal article" date="2019" name="Int. J. Syst. Evol. Microbiol.">
        <title>The Global Catalogue of Microorganisms (GCM) 10K type strain sequencing project: providing services to taxonomists for standard genome sequencing and annotation.</title>
        <authorList>
            <consortium name="The Broad Institute Genomics Platform"/>
            <consortium name="The Broad Institute Genome Sequencing Center for Infectious Disease"/>
            <person name="Wu L."/>
            <person name="Ma J."/>
        </authorList>
    </citation>
    <scope>NUCLEOTIDE SEQUENCE [LARGE SCALE GENOMIC DNA]</scope>
    <source>
        <strain evidence="6">CGMCC 1.15044</strain>
    </source>
</reference>